<evidence type="ECO:0000256" key="11">
    <source>
        <dbReference type="PIRSR" id="PIRSR000097-3"/>
    </source>
</evidence>
<dbReference type="GO" id="GO:0042180">
    <property type="term" value="P:ketone metabolic process"/>
    <property type="evidence" value="ECO:0007669"/>
    <property type="project" value="UniProtKB-ARBA"/>
</dbReference>
<organism evidence="13 14">
    <name type="scientific">Lodderomyces elongisporus (strain ATCC 11503 / CBS 2605 / JCM 1781 / NBRC 1676 / NRRL YB-4239)</name>
    <name type="common">Yeast</name>
    <name type="synonym">Saccharomyces elongisporus</name>
    <dbReference type="NCBI Taxonomy" id="379508"/>
    <lineage>
        <taxon>Eukaryota</taxon>
        <taxon>Fungi</taxon>
        <taxon>Dikarya</taxon>
        <taxon>Ascomycota</taxon>
        <taxon>Saccharomycotina</taxon>
        <taxon>Pichiomycetes</taxon>
        <taxon>Debaryomycetaceae</taxon>
        <taxon>Candida/Lodderomyces clade</taxon>
        <taxon>Lodderomyces</taxon>
    </lineage>
</organism>
<dbReference type="STRING" id="379508.A5E082"/>
<evidence type="ECO:0000313" key="14">
    <source>
        <dbReference type="Proteomes" id="UP000001996"/>
    </source>
</evidence>
<evidence type="ECO:0000256" key="8">
    <source>
        <dbReference type="ARBA" id="ARBA00081322"/>
    </source>
</evidence>
<dbReference type="GeneID" id="5233611"/>
<keyword evidence="14" id="KW-1185">Reference proteome</keyword>
<dbReference type="PIRSF" id="PIRSF000097">
    <property type="entry name" value="AKR"/>
    <property type="match status" value="1"/>
</dbReference>
<dbReference type="PANTHER" id="PTHR43827">
    <property type="entry name" value="2,5-DIKETO-D-GLUCONIC ACID REDUCTASE"/>
    <property type="match status" value="1"/>
</dbReference>
<sequence length="295" mass="33082">MSSQLSINTKTYTLNNGLKIPAIGLGTWLADEEDAAYKATLTALKNGYKHIDTAAAYGNEDQVGRAIADSGVSRDEIFVTTKLWNDQHKDPEGALDESLKKLGLEYVDLYLIHWPLSVDPKTEKPYDDYDFVDTWRNLQKIYKEGKKVKAIGVSNFNKKKLDKLLNSEGVNVVPVINQIEAHPLLTQPDLFDYLKSKDIYITAYSPLGHADASTLKNKVVTDIAKKHNANAGQVLISWGVQRGTIVIPKSTTDERIIDNIKTFTLSQEDFDALNNLEKEEGEKRTNDPDFFDFNA</sequence>
<evidence type="ECO:0000256" key="2">
    <source>
        <dbReference type="ARBA" id="ARBA00022857"/>
    </source>
</evidence>
<feature type="domain" description="NADP-dependent oxidoreductase" evidence="12">
    <location>
        <begin position="23"/>
        <end position="276"/>
    </location>
</feature>
<dbReference type="SUPFAM" id="SSF51430">
    <property type="entry name" value="NAD(P)-linked oxidoreductase"/>
    <property type="match status" value="1"/>
</dbReference>
<dbReference type="Pfam" id="PF00248">
    <property type="entry name" value="Aldo_ket_red"/>
    <property type="match status" value="1"/>
</dbReference>
<dbReference type="InParanoid" id="A5E082"/>
<protein>
    <recommendedName>
        <fullName evidence="7">2-dehydropantolactone reductase</fullName>
        <ecNumber evidence="6">1.1.1.358</ecNumber>
    </recommendedName>
    <alternativeName>
        <fullName evidence="7">2-dehydropantolactone reductase</fullName>
    </alternativeName>
    <alternativeName>
        <fullName evidence="8">Ketopantoyl-lactone reductase</fullName>
    </alternativeName>
</protein>
<evidence type="ECO:0000313" key="13">
    <source>
        <dbReference type="EMBL" id="EDK44840.1"/>
    </source>
</evidence>
<comment type="catalytic activity">
    <reaction evidence="5">
        <text>isatin + NADPH + H(+) = 3-hydroxyindolin-2-one + NADP(+)</text>
        <dbReference type="Rhea" id="RHEA:68608"/>
        <dbReference type="ChEBI" id="CHEBI:15378"/>
        <dbReference type="ChEBI" id="CHEBI:27539"/>
        <dbReference type="ChEBI" id="CHEBI:28536"/>
        <dbReference type="ChEBI" id="CHEBI:57783"/>
        <dbReference type="ChEBI" id="CHEBI:58349"/>
    </reaction>
</comment>
<dbReference type="HOGENOM" id="CLU_023205_0_0_1"/>
<evidence type="ECO:0000256" key="1">
    <source>
        <dbReference type="ARBA" id="ARBA00007905"/>
    </source>
</evidence>
<dbReference type="KEGG" id="lel:PVL30_003848"/>
<evidence type="ECO:0000256" key="10">
    <source>
        <dbReference type="PIRSR" id="PIRSR000097-2"/>
    </source>
</evidence>
<evidence type="ECO:0000256" key="3">
    <source>
        <dbReference type="ARBA" id="ARBA00023002"/>
    </source>
</evidence>
<evidence type="ECO:0000259" key="12">
    <source>
        <dbReference type="Pfam" id="PF00248"/>
    </source>
</evidence>
<gene>
    <name evidence="13" type="ORF">LELG_03019</name>
</gene>
<evidence type="ECO:0000256" key="9">
    <source>
        <dbReference type="PIRSR" id="PIRSR000097-1"/>
    </source>
</evidence>
<dbReference type="AlphaFoldDB" id="A5E082"/>
<dbReference type="VEuPathDB" id="FungiDB:LELG_03019"/>
<dbReference type="PANTHER" id="PTHR43827:SF3">
    <property type="entry name" value="NADP-DEPENDENT OXIDOREDUCTASE DOMAIN-CONTAINING PROTEIN"/>
    <property type="match status" value="1"/>
</dbReference>
<feature type="active site" description="Proton donor" evidence="9">
    <location>
        <position position="57"/>
    </location>
</feature>
<dbReference type="FunFam" id="3.20.20.100:FF:000002">
    <property type="entry name" value="2,5-diketo-D-gluconic acid reductase A"/>
    <property type="match status" value="1"/>
</dbReference>
<dbReference type="EMBL" id="CH981526">
    <property type="protein sequence ID" value="EDK44840.1"/>
    <property type="molecule type" value="Genomic_DNA"/>
</dbReference>
<dbReference type="InterPro" id="IPR036812">
    <property type="entry name" value="NAD(P)_OxRdtase_dom_sf"/>
</dbReference>
<reference evidence="13 14" key="1">
    <citation type="journal article" date="2009" name="Nature">
        <title>Evolution of pathogenicity and sexual reproduction in eight Candida genomes.</title>
        <authorList>
            <person name="Butler G."/>
            <person name="Rasmussen M.D."/>
            <person name="Lin M.F."/>
            <person name="Santos M.A."/>
            <person name="Sakthikumar S."/>
            <person name="Munro C.A."/>
            <person name="Rheinbay E."/>
            <person name="Grabherr M."/>
            <person name="Forche A."/>
            <person name="Reedy J.L."/>
            <person name="Agrafioti I."/>
            <person name="Arnaud M.B."/>
            <person name="Bates S."/>
            <person name="Brown A.J."/>
            <person name="Brunke S."/>
            <person name="Costanzo M.C."/>
            <person name="Fitzpatrick D.A."/>
            <person name="de Groot P.W."/>
            <person name="Harris D."/>
            <person name="Hoyer L.L."/>
            <person name="Hube B."/>
            <person name="Klis F.M."/>
            <person name="Kodira C."/>
            <person name="Lennard N."/>
            <person name="Logue M.E."/>
            <person name="Martin R."/>
            <person name="Neiman A.M."/>
            <person name="Nikolaou E."/>
            <person name="Quail M.A."/>
            <person name="Quinn J."/>
            <person name="Santos M.C."/>
            <person name="Schmitzberger F.F."/>
            <person name="Sherlock G."/>
            <person name="Shah P."/>
            <person name="Silverstein K.A."/>
            <person name="Skrzypek M.S."/>
            <person name="Soll D."/>
            <person name="Staggs R."/>
            <person name="Stansfield I."/>
            <person name="Stumpf M.P."/>
            <person name="Sudbery P.E."/>
            <person name="Srikantha T."/>
            <person name="Zeng Q."/>
            <person name="Berman J."/>
            <person name="Berriman M."/>
            <person name="Heitman J."/>
            <person name="Gow N.A."/>
            <person name="Lorenz M.C."/>
            <person name="Birren B.W."/>
            <person name="Kellis M."/>
            <person name="Cuomo C.A."/>
        </authorList>
    </citation>
    <scope>NUCLEOTIDE SEQUENCE [LARGE SCALE GENOMIC DNA]</scope>
    <source>
        <strain evidence="14">ATCC 11503 / BCRC 21390 / CBS 2605 / JCM 1781 / NBRC 1676 / NRRL YB-4239</strain>
    </source>
</reference>
<dbReference type="InterPro" id="IPR020471">
    <property type="entry name" value="AKR"/>
</dbReference>
<keyword evidence="2" id="KW-0521">NADP</keyword>
<dbReference type="eggNOG" id="KOG1577">
    <property type="taxonomic scope" value="Eukaryota"/>
</dbReference>
<dbReference type="FunCoup" id="A5E082">
    <property type="interactions" value="467"/>
</dbReference>
<evidence type="ECO:0000256" key="5">
    <source>
        <dbReference type="ARBA" id="ARBA00051098"/>
    </source>
</evidence>
<dbReference type="OrthoDB" id="416253at2759"/>
<comment type="catalytic activity">
    <reaction evidence="4">
        <text>(R)-pantolactone + NADP(+) = 2-dehydropantolactone + NADPH + H(+)</text>
        <dbReference type="Rhea" id="RHEA:18981"/>
        <dbReference type="ChEBI" id="CHEBI:15378"/>
        <dbReference type="ChEBI" id="CHEBI:16719"/>
        <dbReference type="ChEBI" id="CHEBI:18395"/>
        <dbReference type="ChEBI" id="CHEBI:57783"/>
        <dbReference type="ChEBI" id="CHEBI:58349"/>
        <dbReference type="EC" id="1.1.1.358"/>
    </reaction>
</comment>
<dbReference type="InterPro" id="IPR023210">
    <property type="entry name" value="NADP_OxRdtase_dom"/>
</dbReference>
<keyword evidence="3" id="KW-0560">Oxidoreductase</keyword>
<evidence type="ECO:0000256" key="6">
    <source>
        <dbReference type="ARBA" id="ARBA00066965"/>
    </source>
</evidence>
<comment type="similarity">
    <text evidence="1">Belongs to the aldo/keto reductase family.</text>
</comment>
<dbReference type="GO" id="GO:0047011">
    <property type="term" value="F:2-dehydropantolactone reductase (A-specific) activity"/>
    <property type="evidence" value="ECO:0007669"/>
    <property type="project" value="UniProtKB-ARBA"/>
</dbReference>
<accession>A5E082</accession>
<dbReference type="Gene3D" id="3.20.20.100">
    <property type="entry name" value="NADP-dependent oxidoreductase domain"/>
    <property type="match status" value="1"/>
</dbReference>
<evidence type="ECO:0000256" key="4">
    <source>
        <dbReference type="ARBA" id="ARBA00050878"/>
    </source>
</evidence>
<name>A5E082_LODEL</name>
<dbReference type="Proteomes" id="UP000001996">
    <property type="component" value="Unassembled WGS sequence"/>
</dbReference>
<proteinExistence type="inferred from homology"/>
<dbReference type="EC" id="1.1.1.358" evidence="6"/>
<feature type="binding site" evidence="10">
    <location>
        <position position="113"/>
    </location>
    <ligand>
        <name>substrate</name>
    </ligand>
</feature>
<dbReference type="PRINTS" id="PR00069">
    <property type="entry name" value="ALDKETRDTASE"/>
</dbReference>
<feature type="site" description="Lowers pKa of active site Tyr" evidence="11">
    <location>
        <position position="82"/>
    </location>
</feature>
<evidence type="ECO:0000256" key="7">
    <source>
        <dbReference type="ARBA" id="ARBA00079693"/>
    </source>
</evidence>